<name>A0A1V5ZK03_9BACT</name>
<dbReference type="AlphaFoldDB" id="A0A1V5ZK03"/>
<evidence type="ECO:0000313" key="1">
    <source>
        <dbReference type="EMBL" id="OQB40553.1"/>
    </source>
</evidence>
<accession>A0A1V5ZK03</accession>
<gene>
    <name evidence="1" type="ORF">BWY04_01308</name>
</gene>
<sequence>MKLTYENIFLGAVISKNDEKLIVYKINQKTFYAGKIDYDVFHNRYKMSKKGTTFKDFAATNKAGPFSYEGFEITEEEVNKGKTEGVKKISKEEKKILSAKTEKLIKDIYDFKFKRGKGYRYPIYDGSTELHLVVANVEDKVLFNMNNEYILFNVKTKKYKKLESVFIGTLKEKNIPWNEV</sequence>
<proteinExistence type="predicted"/>
<comment type="caution">
    <text evidence="1">The sequence shown here is derived from an EMBL/GenBank/DDBJ whole genome shotgun (WGS) entry which is preliminary data.</text>
</comment>
<protein>
    <submittedName>
        <fullName evidence="1">Uncharacterized protein</fullName>
    </submittedName>
</protein>
<dbReference type="Proteomes" id="UP000485621">
    <property type="component" value="Unassembled WGS sequence"/>
</dbReference>
<organism evidence="1">
    <name type="scientific">candidate division CPR1 bacterium ADurb.Bin160</name>
    <dbReference type="NCBI Taxonomy" id="1852826"/>
    <lineage>
        <taxon>Bacteria</taxon>
        <taxon>candidate division CPR1</taxon>
    </lineage>
</organism>
<dbReference type="EMBL" id="MWDB01000040">
    <property type="protein sequence ID" value="OQB40553.1"/>
    <property type="molecule type" value="Genomic_DNA"/>
</dbReference>
<reference evidence="1" key="1">
    <citation type="submission" date="2017-02" db="EMBL/GenBank/DDBJ databases">
        <title>Delving into the versatile metabolic prowess of the omnipresent phylum Bacteroidetes.</title>
        <authorList>
            <person name="Nobu M.K."/>
            <person name="Mei R."/>
            <person name="Narihiro T."/>
            <person name="Kuroda K."/>
            <person name="Liu W.-T."/>
        </authorList>
    </citation>
    <scope>NUCLEOTIDE SEQUENCE</scope>
    <source>
        <strain evidence="1">ADurb.Bin160</strain>
    </source>
</reference>